<feature type="transmembrane region" description="Helical" evidence="2">
    <location>
        <begin position="67"/>
        <end position="100"/>
    </location>
</feature>
<feature type="transmembrane region" description="Helical" evidence="2">
    <location>
        <begin position="189"/>
        <end position="209"/>
    </location>
</feature>
<dbReference type="EMBL" id="LR130759">
    <property type="protein sequence ID" value="VDM91220.1"/>
    <property type="molecule type" value="Genomic_DNA"/>
</dbReference>
<name>A0A447GL49_9MYCO</name>
<dbReference type="InterPro" id="IPR025565">
    <property type="entry name" value="DUF4328"/>
</dbReference>
<proteinExistence type="predicted"/>
<gene>
    <name evidence="4" type="ORF">MB901379_04837</name>
</gene>
<evidence type="ECO:0000259" key="3">
    <source>
        <dbReference type="Pfam" id="PF14219"/>
    </source>
</evidence>
<evidence type="ECO:0000313" key="4">
    <source>
        <dbReference type="EMBL" id="VDM91220.1"/>
    </source>
</evidence>
<reference evidence="5" key="1">
    <citation type="submission" date="2018-02" db="EMBL/GenBank/DDBJ databases">
        <authorList>
            <person name="Seth-Smith MB H."/>
            <person name="Seth-Smith H."/>
        </authorList>
    </citation>
    <scope>NUCLEOTIDE SEQUENCE [LARGE SCALE GENOMIC DNA]</scope>
</reference>
<dbReference type="Proteomes" id="UP000269998">
    <property type="component" value="Chromosome"/>
</dbReference>
<evidence type="ECO:0000313" key="5">
    <source>
        <dbReference type="Proteomes" id="UP000269998"/>
    </source>
</evidence>
<evidence type="ECO:0000256" key="2">
    <source>
        <dbReference type="SAM" id="Phobius"/>
    </source>
</evidence>
<organism evidence="4 5">
    <name type="scientific">Mycobacterium basiliense</name>
    <dbReference type="NCBI Taxonomy" id="2094119"/>
    <lineage>
        <taxon>Bacteria</taxon>
        <taxon>Bacillati</taxon>
        <taxon>Actinomycetota</taxon>
        <taxon>Actinomycetes</taxon>
        <taxon>Mycobacteriales</taxon>
        <taxon>Mycobacteriaceae</taxon>
        <taxon>Mycobacterium</taxon>
    </lineage>
</organism>
<feature type="domain" description="DUF4328" evidence="3">
    <location>
        <begin position="60"/>
        <end position="213"/>
    </location>
</feature>
<feature type="transmembrane region" description="Helical" evidence="2">
    <location>
        <begin position="33"/>
        <end position="55"/>
    </location>
</feature>
<dbReference type="Pfam" id="PF14219">
    <property type="entry name" value="DUF4328"/>
    <property type="match status" value="1"/>
</dbReference>
<dbReference type="AlphaFoldDB" id="A0A447GL49"/>
<dbReference type="KEGG" id="mbai:MB901379_04837"/>
<sequence>MPRWGLADRVVQPGPVEVAAPSQPRLSVPTVRAVLFATVLALGGAAVVYAMRYALLIFNRNTLLNSWVAAVGLWLGVLASIAALTAMAACFGVLTQWLIGRRAAAFTHRGLPDHRSTRQLWAGCLLPLANLLWAPVYVIELARVEDHYQRLQKSIVVWWITWVVSNAVSLFAIATSFSSDAQGIANNTAMMVVAYAFAAGTVGAAAKVLEGFERKPVERPAHRWLVVPPEHSERPAAAPCADDAEGPEGQESAA</sequence>
<feature type="region of interest" description="Disordered" evidence="1">
    <location>
        <begin position="228"/>
        <end position="254"/>
    </location>
</feature>
<protein>
    <recommendedName>
        <fullName evidence="3">DUF4328 domain-containing protein</fullName>
    </recommendedName>
</protein>
<keyword evidence="2" id="KW-0472">Membrane</keyword>
<keyword evidence="2" id="KW-1133">Transmembrane helix</keyword>
<feature type="transmembrane region" description="Helical" evidence="2">
    <location>
        <begin position="120"/>
        <end position="144"/>
    </location>
</feature>
<evidence type="ECO:0000256" key="1">
    <source>
        <dbReference type="SAM" id="MobiDB-lite"/>
    </source>
</evidence>
<accession>A0A447GL49</accession>
<keyword evidence="5" id="KW-1185">Reference proteome</keyword>
<keyword evidence="2" id="KW-0812">Transmembrane</keyword>
<feature type="transmembrane region" description="Helical" evidence="2">
    <location>
        <begin position="156"/>
        <end position="177"/>
    </location>
</feature>